<evidence type="ECO:0000256" key="6">
    <source>
        <dbReference type="ARBA" id="ARBA00022781"/>
    </source>
</evidence>
<dbReference type="InterPro" id="IPR050059">
    <property type="entry name" value="ATP_synthase_B_chain"/>
</dbReference>
<name>A0A1C9U4S2_9BACT</name>
<dbReference type="GO" id="GO:0012505">
    <property type="term" value="C:endomembrane system"/>
    <property type="evidence" value="ECO:0007669"/>
    <property type="project" value="UniProtKB-SubCell"/>
</dbReference>
<evidence type="ECO:0000313" key="15">
    <source>
        <dbReference type="EMBL" id="AOR51136.1"/>
    </source>
</evidence>
<evidence type="ECO:0000256" key="11">
    <source>
        <dbReference type="ARBA" id="ARBA00025198"/>
    </source>
</evidence>
<dbReference type="GO" id="GO:0045259">
    <property type="term" value="C:proton-transporting ATP synthase complex"/>
    <property type="evidence" value="ECO:0007669"/>
    <property type="project" value="UniProtKB-KW"/>
</dbReference>
<reference evidence="15" key="1">
    <citation type="journal article" date="2016" name="Sci. Rep.">
        <title>Triclosan Resistome from Metagenome Reveals Diverse Enoyl Acyl Carrier Protein Reductases and Selective Enrichment of Triclosan Resistance Genes.</title>
        <authorList>
            <person name="Khan R."/>
            <person name="Kong H.G."/>
            <person name="Jung Y.H."/>
            <person name="Choi J."/>
            <person name="Baek K.Y."/>
            <person name="Hwang E.C."/>
            <person name="Lee S.W."/>
        </authorList>
    </citation>
    <scope>NUCLEOTIDE SEQUENCE</scope>
</reference>
<dbReference type="GO" id="GO:0046961">
    <property type="term" value="F:proton-transporting ATPase activity, rotational mechanism"/>
    <property type="evidence" value="ECO:0007669"/>
    <property type="project" value="TreeGrafter"/>
</dbReference>
<comment type="subunit">
    <text evidence="13">F-type ATPases have 2 components, F(1) - the catalytic core - and F(0) - the membrane proton channel. F(1) has five subunits: alpha(3), beta(3), gamma(1), delta(1), epsilon(1). F(0) has three main subunits: a(1), b(2) and c(10-14). The alpha and beta chains form an alternating ring which encloses part of the gamma chain. F(1) is attached to F(0) by a central stalk formed by the gamma and epsilon chains, while a peripheral stalk is formed by the delta and b chains.</text>
</comment>
<protein>
    <recommendedName>
        <fullName evidence="13">ATP synthase subunit b</fullName>
    </recommendedName>
    <alternativeName>
        <fullName evidence="13">ATP synthase F(0) sector subunit b</fullName>
    </alternativeName>
    <alternativeName>
        <fullName evidence="13">ATPase subunit I</fullName>
    </alternativeName>
    <alternativeName>
        <fullName evidence="13">F-type ATPase subunit b</fullName>
        <shortName evidence="13">F-ATPase subunit b</shortName>
    </alternativeName>
</protein>
<comment type="subcellular location">
    <subcellularLocation>
        <location evidence="13">Cell membrane</location>
        <topology evidence="13">Single-pass membrane protein</topology>
    </subcellularLocation>
    <subcellularLocation>
        <location evidence="12">Endomembrane system</location>
        <topology evidence="12">Single-pass membrane protein</topology>
    </subcellularLocation>
</comment>
<evidence type="ECO:0000256" key="12">
    <source>
        <dbReference type="ARBA" id="ARBA00037847"/>
    </source>
</evidence>
<evidence type="ECO:0000256" key="2">
    <source>
        <dbReference type="ARBA" id="ARBA00022448"/>
    </source>
</evidence>
<dbReference type="InterPro" id="IPR005864">
    <property type="entry name" value="ATP_synth_F0_bsu_bac"/>
</dbReference>
<keyword evidence="8 13" id="KW-0406">Ion transport</keyword>
<keyword evidence="6 13" id="KW-0375">Hydrogen ion transport</keyword>
<keyword evidence="4 13" id="KW-0138">CF(0)</keyword>
<comment type="function">
    <text evidence="13">Component of the F(0) channel, it forms part of the peripheral stalk, linking F(1) to F(0).</text>
</comment>
<dbReference type="CDD" id="cd06503">
    <property type="entry name" value="ATP-synt_Fo_b"/>
    <property type="match status" value="1"/>
</dbReference>
<comment type="similarity">
    <text evidence="1 13 14">Belongs to the ATPase B chain family.</text>
</comment>
<sequence>MSIEWQQLLTHALGFILTLWILKKFAWAPLLGLMEERRNRIAEEFRTIDEQKSAVAQQQALYEARMREIDSERRAKLVEAVEEGKHVAAEMKAQAQHEVKELHAKARTDLERDVAKARVELRDQMVAMTMSATEKIIKERLDETKHRELISRYIEEVDRV</sequence>
<dbReference type="PANTHER" id="PTHR33445">
    <property type="entry name" value="ATP SYNTHASE SUBUNIT B', CHLOROPLASTIC"/>
    <property type="match status" value="1"/>
</dbReference>
<dbReference type="GO" id="GO:0005886">
    <property type="term" value="C:plasma membrane"/>
    <property type="evidence" value="ECO:0007669"/>
    <property type="project" value="UniProtKB-SubCell"/>
</dbReference>
<dbReference type="NCBIfam" id="TIGR01144">
    <property type="entry name" value="ATP_synt_b"/>
    <property type="match status" value="1"/>
</dbReference>
<comment type="function">
    <text evidence="11 13">F(1)F(0) ATP synthase produces ATP from ADP in the presence of a proton or sodium gradient. F-type ATPases consist of two structural domains, F(1) containing the extramembraneous catalytic core and F(0) containing the membrane proton channel, linked together by a central stalk and a peripheral stalk. During catalysis, ATP synthesis in the catalytic domain of F(1) is coupled via a rotary mechanism of the central stalk subunits to proton translocation.</text>
</comment>
<dbReference type="HAMAP" id="MF_01398">
    <property type="entry name" value="ATP_synth_b_bprime"/>
    <property type="match status" value="1"/>
</dbReference>
<evidence type="ECO:0000256" key="14">
    <source>
        <dbReference type="RuleBase" id="RU003848"/>
    </source>
</evidence>
<dbReference type="Pfam" id="PF00430">
    <property type="entry name" value="ATP-synt_B"/>
    <property type="match status" value="1"/>
</dbReference>
<accession>A0A1C9U4S2</accession>
<evidence type="ECO:0000256" key="4">
    <source>
        <dbReference type="ARBA" id="ARBA00022547"/>
    </source>
</evidence>
<evidence type="ECO:0000256" key="13">
    <source>
        <dbReference type="HAMAP-Rule" id="MF_01398"/>
    </source>
</evidence>
<keyword evidence="9 13" id="KW-0472">Membrane</keyword>
<keyword evidence="3 13" id="KW-1003">Cell membrane</keyword>
<dbReference type="AlphaFoldDB" id="A0A1C9U4S2"/>
<keyword evidence="5 13" id="KW-0812">Transmembrane</keyword>
<evidence type="ECO:0000256" key="10">
    <source>
        <dbReference type="ARBA" id="ARBA00023310"/>
    </source>
</evidence>
<evidence type="ECO:0000256" key="9">
    <source>
        <dbReference type="ARBA" id="ARBA00023136"/>
    </source>
</evidence>
<proteinExistence type="inferred from homology"/>
<evidence type="ECO:0000256" key="8">
    <source>
        <dbReference type="ARBA" id="ARBA00023065"/>
    </source>
</evidence>
<evidence type="ECO:0000256" key="5">
    <source>
        <dbReference type="ARBA" id="ARBA00022692"/>
    </source>
</evidence>
<keyword evidence="7 13" id="KW-1133">Transmembrane helix</keyword>
<organism evidence="15">
    <name type="scientific">uncultured bacterium pAW1</name>
    <dbReference type="NCBI Taxonomy" id="1781155"/>
    <lineage>
        <taxon>Bacteria</taxon>
        <taxon>environmental samples</taxon>
    </lineage>
</organism>
<dbReference type="EMBL" id="KT982360">
    <property type="protein sequence ID" value="AOR51136.1"/>
    <property type="molecule type" value="Genomic_DNA"/>
</dbReference>
<evidence type="ECO:0000256" key="7">
    <source>
        <dbReference type="ARBA" id="ARBA00022989"/>
    </source>
</evidence>
<evidence type="ECO:0000256" key="1">
    <source>
        <dbReference type="ARBA" id="ARBA00005513"/>
    </source>
</evidence>
<evidence type="ECO:0000256" key="3">
    <source>
        <dbReference type="ARBA" id="ARBA00022475"/>
    </source>
</evidence>
<keyword evidence="2 13" id="KW-0813">Transport</keyword>
<dbReference type="PANTHER" id="PTHR33445:SF1">
    <property type="entry name" value="ATP SYNTHASE SUBUNIT B"/>
    <property type="match status" value="1"/>
</dbReference>
<keyword evidence="10 13" id="KW-0066">ATP synthesis</keyword>
<dbReference type="GO" id="GO:0046933">
    <property type="term" value="F:proton-transporting ATP synthase activity, rotational mechanism"/>
    <property type="evidence" value="ECO:0007669"/>
    <property type="project" value="UniProtKB-UniRule"/>
</dbReference>
<dbReference type="InterPro" id="IPR002146">
    <property type="entry name" value="ATP_synth_b/b'su_bac/chlpt"/>
</dbReference>
<gene>
    <name evidence="13" type="primary">atpF</name>
</gene>